<sequence>MSTIYVNAHSFAALDLESELFYGAQSPLNHKLSLLDLRSGSEPFSENLRRLLSITFVHGLAAGMVGGGWTSIKESFALHFKTDTTSIPDARVPLLSRQPKLKTRCRFSSSIPTALCLTLTCLTNLPEPSCSLQTKIASHDGSELSPQILAAVDNNESLLSLSFSDFIDQRLDFGSGKSLLLQHGNVGSESICMDSLPALLESIEKLILMSVDVKLEDCSPLAFSTLRKASQTSSCKGHERSFSTFLRFAGVTTSIKVFLHEKDPCLGCIANDHCRFPYRLIPCVMVCLGPEGTTILTPVRIEVVERSTSRYTVTISVEEFKGRCNLSRGFLVLGFVEEDGVRIRSMLFQIEYPRDQISHLPENQTFKSKQLLRPPRKVPHLEDKKQVRVRNVPLHNRLLRSILKNATVTKSPPPRYLLGSPLPLSPQKCRSRKFRDRPSPPGPLGKPQSITTTNDESMSKLQRVPIEFASVEEEEEVEQIVQRRIPLTAPLGVSITSKRKSVCRWGGTCQNSGKLPDTMTSKTVLEKKLEKEGMKLMDSASVLNNGLDAFITRLIKPCLSLVQRQRVSMLDLRAAMELNPRVLGED</sequence>
<organism evidence="2 3">
    <name type="scientific">Brassica oleracea var. oleracea</name>
    <dbReference type="NCBI Taxonomy" id="109376"/>
    <lineage>
        <taxon>Eukaryota</taxon>
        <taxon>Viridiplantae</taxon>
        <taxon>Streptophyta</taxon>
        <taxon>Embryophyta</taxon>
        <taxon>Tracheophyta</taxon>
        <taxon>Spermatophyta</taxon>
        <taxon>Magnoliopsida</taxon>
        <taxon>eudicotyledons</taxon>
        <taxon>Gunneridae</taxon>
        <taxon>Pentapetalae</taxon>
        <taxon>rosids</taxon>
        <taxon>malvids</taxon>
        <taxon>Brassicales</taxon>
        <taxon>Brassicaceae</taxon>
        <taxon>Brassiceae</taxon>
        <taxon>Brassica</taxon>
    </lineage>
</organism>
<feature type="compositionally biased region" description="Polar residues" evidence="1">
    <location>
        <begin position="448"/>
        <end position="459"/>
    </location>
</feature>
<name>A0A0D3D437_BRAOL</name>
<dbReference type="eggNOG" id="ENOG502QRE7">
    <property type="taxonomic scope" value="Eukaryota"/>
</dbReference>
<dbReference type="Pfam" id="PF12767">
    <property type="entry name" value="SAGA-Tad1"/>
    <property type="match status" value="1"/>
</dbReference>
<dbReference type="GO" id="GO:0000124">
    <property type="term" value="C:SAGA complex"/>
    <property type="evidence" value="ECO:0007669"/>
    <property type="project" value="TreeGrafter"/>
</dbReference>
<reference evidence="2" key="2">
    <citation type="submission" date="2015-03" db="UniProtKB">
        <authorList>
            <consortium name="EnsemblPlants"/>
        </authorList>
    </citation>
    <scope>IDENTIFICATION</scope>
</reference>
<feature type="region of interest" description="Disordered" evidence="1">
    <location>
        <begin position="413"/>
        <end position="459"/>
    </location>
</feature>
<dbReference type="EnsemblPlants" id="Bo7g022810.1">
    <property type="protein sequence ID" value="Bo7g022810.1"/>
    <property type="gene ID" value="Bo7g022810"/>
</dbReference>
<keyword evidence="3" id="KW-1185">Reference proteome</keyword>
<evidence type="ECO:0000313" key="2">
    <source>
        <dbReference type="EnsemblPlants" id="Bo7g022810.1"/>
    </source>
</evidence>
<accession>A0A0D3D437</accession>
<reference evidence="2 3" key="1">
    <citation type="journal article" date="2014" name="Genome Biol.">
        <title>Transcriptome and methylome profiling reveals relics of genome dominance in the mesopolyploid Brassica oleracea.</title>
        <authorList>
            <person name="Parkin I.A."/>
            <person name="Koh C."/>
            <person name="Tang H."/>
            <person name="Robinson S.J."/>
            <person name="Kagale S."/>
            <person name="Clarke W.E."/>
            <person name="Town C.D."/>
            <person name="Nixon J."/>
            <person name="Krishnakumar V."/>
            <person name="Bidwell S.L."/>
            <person name="Denoeud F."/>
            <person name="Belcram H."/>
            <person name="Links M.G."/>
            <person name="Just J."/>
            <person name="Clarke C."/>
            <person name="Bender T."/>
            <person name="Huebert T."/>
            <person name="Mason A.S."/>
            <person name="Pires J.C."/>
            <person name="Barker G."/>
            <person name="Moore J."/>
            <person name="Walley P.G."/>
            <person name="Manoli S."/>
            <person name="Batley J."/>
            <person name="Edwards D."/>
            <person name="Nelson M.N."/>
            <person name="Wang X."/>
            <person name="Paterson A.H."/>
            <person name="King G."/>
            <person name="Bancroft I."/>
            <person name="Chalhoub B."/>
            <person name="Sharpe A.G."/>
        </authorList>
    </citation>
    <scope>NUCLEOTIDE SEQUENCE</scope>
    <source>
        <strain evidence="2 3">cv. TO1000</strain>
    </source>
</reference>
<dbReference type="Proteomes" id="UP000032141">
    <property type="component" value="Chromosome C7"/>
</dbReference>
<dbReference type="STRING" id="109376.A0A0D3D437"/>
<dbReference type="OMA" id="GCIANDH"/>
<dbReference type="GO" id="GO:0003713">
    <property type="term" value="F:transcription coactivator activity"/>
    <property type="evidence" value="ECO:0007669"/>
    <property type="project" value="TreeGrafter"/>
</dbReference>
<dbReference type="AlphaFoldDB" id="A0A0D3D437"/>
<dbReference type="PANTHER" id="PTHR21277:SF44">
    <property type="entry name" value="TRANSCRIPTIONAL REGULATOR OF RNA POLII, SAGA, SUBUNIT"/>
    <property type="match status" value="1"/>
</dbReference>
<dbReference type="PANTHER" id="PTHR21277">
    <property type="entry name" value="TRANSCRIPTIONAL ADAPTER 1"/>
    <property type="match status" value="1"/>
</dbReference>
<evidence type="ECO:0000313" key="3">
    <source>
        <dbReference type="Proteomes" id="UP000032141"/>
    </source>
</evidence>
<evidence type="ECO:0000256" key="1">
    <source>
        <dbReference type="SAM" id="MobiDB-lite"/>
    </source>
</evidence>
<dbReference type="HOGENOM" id="CLU_465692_0_0_1"/>
<protein>
    <submittedName>
        <fullName evidence="2">Uncharacterized protein</fullName>
    </submittedName>
</protein>
<dbReference type="Gramene" id="Bo7g022810.1">
    <property type="protein sequence ID" value="Bo7g022810.1"/>
    <property type="gene ID" value="Bo7g022810"/>
</dbReference>
<proteinExistence type="predicted"/>
<dbReference type="GO" id="GO:0006357">
    <property type="term" value="P:regulation of transcription by RNA polymerase II"/>
    <property type="evidence" value="ECO:0007669"/>
    <property type="project" value="TreeGrafter"/>
</dbReference>
<dbReference type="InterPro" id="IPR024738">
    <property type="entry name" value="Hfi1/Tada1"/>
</dbReference>